<evidence type="ECO:0000256" key="3">
    <source>
        <dbReference type="ARBA" id="ARBA00023163"/>
    </source>
</evidence>
<name>A0A7Z0ET81_9ACTN</name>
<keyword evidence="3" id="KW-0804">Transcription</keyword>
<dbReference type="GO" id="GO:0003700">
    <property type="term" value="F:DNA-binding transcription factor activity"/>
    <property type="evidence" value="ECO:0007669"/>
    <property type="project" value="InterPro"/>
</dbReference>
<comment type="caution">
    <text evidence="6">The sequence shown here is derived from an EMBL/GenBank/DDBJ whole genome shotgun (WGS) entry which is preliminary data.</text>
</comment>
<dbReference type="SUPFAM" id="SSF46785">
    <property type="entry name" value="Winged helix' DNA-binding domain"/>
    <property type="match status" value="1"/>
</dbReference>
<proteinExistence type="predicted"/>
<dbReference type="InterPro" id="IPR001763">
    <property type="entry name" value="Rhodanese-like_dom"/>
</dbReference>
<dbReference type="GO" id="GO:0003677">
    <property type="term" value="F:DNA binding"/>
    <property type="evidence" value="ECO:0007669"/>
    <property type="project" value="UniProtKB-KW"/>
</dbReference>
<accession>A0A7Z0ET81</accession>
<dbReference type="InterPro" id="IPR036873">
    <property type="entry name" value="Rhodanese-like_dom_sf"/>
</dbReference>
<gene>
    <name evidence="6" type="ORF">HNR10_004761</name>
</gene>
<dbReference type="InterPro" id="IPR011991">
    <property type="entry name" value="ArsR-like_HTH"/>
</dbReference>
<dbReference type="AlphaFoldDB" id="A0A7Z0ET81"/>
<dbReference type="InterPro" id="IPR001845">
    <property type="entry name" value="HTH_ArsR_DNA-bd_dom"/>
</dbReference>
<evidence type="ECO:0000256" key="1">
    <source>
        <dbReference type="ARBA" id="ARBA00023015"/>
    </source>
</evidence>
<evidence type="ECO:0000313" key="7">
    <source>
        <dbReference type="Proteomes" id="UP000572051"/>
    </source>
</evidence>
<dbReference type="PRINTS" id="PR00778">
    <property type="entry name" value="HTHARSR"/>
</dbReference>
<dbReference type="PANTHER" id="PTHR43132">
    <property type="entry name" value="ARSENICAL RESISTANCE OPERON REPRESSOR ARSR-RELATED"/>
    <property type="match status" value="1"/>
</dbReference>
<keyword evidence="1" id="KW-0805">Transcription regulation</keyword>
<dbReference type="PANTHER" id="PTHR43132:SF8">
    <property type="entry name" value="HTH-TYPE TRANSCRIPTIONAL REGULATOR KMTR"/>
    <property type="match status" value="1"/>
</dbReference>
<dbReference type="SUPFAM" id="SSF52821">
    <property type="entry name" value="Rhodanese/Cell cycle control phosphatase"/>
    <property type="match status" value="1"/>
</dbReference>
<dbReference type="NCBIfam" id="NF033788">
    <property type="entry name" value="HTH_metalloreg"/>
    <property type="match status" value="1"/>
</dbReference>
<dbReference type="PROSITE" id="PS50987">
    <property type="entry name" value="HTH_ARSR_2"/>
    <property type="match status" value="1"/>
</dbReference>
<dbReference type="PROSITE" id="PS00380">
    <property type="entry name" value="RHODANESE_1"/>
    <property type="match status" value="1"/>
</dbReference>
<dbReference type="PROSITE" id="PS50206">
    <property type="entry name" value="RHODANESE_3"/>
    <property type="match status" value="1"/>
</dbReference>
<dbReference type="Gene3D" id="3.40.250.10">
    <property type="entry name" value="Rhodanese-like domain"/>
    <property type="match status" value="1"/>
</dbReference>
<dbReference type="CDD" id="cd00158">
    <property type="entry name" value="RHOD"/>
    <property type="match status" value="1"/>
</dbReference>
<dbReference type="Gene3D" id="1.10.10.10">
    <property type="entry name" value="Winged helix-like DNA-binding domain superfamily/Winged helix DNA-binding domain"/>
    <property type="match status" value="1"/>
</dbReference>
<reference evidence="6 7" key="1">
    <citation type="submission" date="2020-07" db="EMBL/GenBank/DDBJ databases">
        <title>Sequencing the genomes of 1000 actinobacteria strains.</title>
        <authorList>
            <person name="Klenk H.-P."/>
        </authorList>
    </citation>
    <scope>NUCLEOTIDE SEQUENCE [LARGE SCALE GENOMIC DNA]</scope>
    <source>
        <strain evidence="6 7">DSM 44442</strain>
    </source>
</reference>
<evidence type="ECO:0000256" key="2">
    <source>
        <dbReference type="ARBA" id="ARBA00023125"/>
    </source>
</evidence>
<evidence type="ECO:0000259" key="5">
    <source>
        <dbReference type="PROSITE" id="PS50987"/>
    </source>
</evidence>
<dbReference type="InterPro" id="IPR036388">
    <property type="entry name" value="WH-like_DNA-bd_sf"/>
</dbReference>
<dbReference type="RefSeq" id="WP_179827149.1">
    <property type="nucleotide sequence ID" value="NZ_JACCFS010000001.1"/>
</dbReference>
<dbReference type="InterPro" id="IPR036390">
    <property type="entry name" value="WH_DNA-bd_sf"/>
</dbReference>
<keyword evidence="7" id="KW-1185">Reference proteome</keyword>
<feature type="domain" description="Rhodanese" evidence="4">
    <location>
        <begin position="129"/>
        <end position="218"/>
    </location>
</feature>
<evidence type="ECO:0000259" key="4">
    <source>
        <dbReference type="PROSITE" id="PS50206"/>
    </source>
</evidence>
<dbReference type="GO" id="GO:0004792">
    <property type="term" value="F:thiosulfate-cyanide sulfurtransferase activity"/>
    <property type="evidence" value="ECO:0007669"/>
    <property type="project" value="InterPro"/>
</dbReference>
<dbReference type="Pfam" id="PF00581">
    <property type="entry name" value="Rhodanese"/>
    <property type="match status" value="1"/>
</dbReference>
<dbReference type="CDD" id="cd00090">
    <property type="entry name" value="HTH_ARSR"/>
    <property type="match status" value="1"/>
</dbReference>
<organism evidence="6 7">
    <name type="scientific">Nocardiopsis aegyptia</name>
    <dbReference type="NCBI Taxonomy" id="220378"/>
    <lineage>
        <taxon>Bacteria</taxon>
        <taxon>Bacillati</taxon>
        <taxon>Actinomycetota</taxon>
        <taxon>Actinomycetes</taxon>
        <taxon>Streptosporangiales</taxon>
        <taxon>Nocardiopsidaceae</taxon>
        <taxon>Nocardiopsis</taxon>
    </lineage>
</organism>
<feature type="domain" description="HTH arsR-type" evidence="5">
    <location>
        <begin position="5"/>
        <end position="99"/>
    </location>
</feature>
<keyword evidence="6" id="KW-0808">Transferase</keyword>
<dbReference type="InterPro" id="IPR001307">
    <property type="entry name" value="Thiosulphate_STrfase_CS"/>
</dbReference>
<dbReference type="SMART" id="SM00450">
    <property type="entry name" value="RHOD"/>
    <property type="match status" value="1"/>
</dbReference>
<sequence length="218" mass="24416">MTDFPEAPVYERLARLGKALSAPVRLRLLDLLDQGECTVEELAQRGGFPLKNTSSHLQQLRAAGLVATRREGTRIHYSLRDHGVSGFLGRFQEFAEERMPDLRQEIQDHLGHEGSVEAVTHDELDGMVERGEVLLVDLRSAAEYEEGHLPGAVSVPSRELADRWDELPWDTTIVAYCQGPYCVVSPRAVRLLREAGRSARSLRGGYVDWKRRRGASAD</sequence>
<dbReference type="Pfam" id="PF12840">
    <property type="entry name" value="HTH_20"/>
    <property type="match status" value="1"/>
</dbReference>
<dbReference type="EMBL" id="JACCFS010000001">
    <property type="protein sequence ID" value="NYJ36880.1"/>
    <property type="molecule type" value="Genomic_DNA"/>
</dbReference>
<dbReference type="Proteomes" id="UP000572051">
    <property type="component" value="Unassembled WGS sequence"/>
</dbReference>
<dbReference type="InterPro" id="IPR051011">
    <property type="entry name" value="Metal_resp_trans_reg"/>
</dbReference>
<evidence type="ECO:0000313" key="6">
    <source>
        <dbReference type="EMBL" id="NYJ36880.1"/>
    </source>
</evidence>
<dbReference type="SMART" id="SM00418">
    <property type="entry name" value="HTH_ARSR"/>
    <property type="match status" value="1"/>
</dbReference>
<keyword evidence="2" id="KW-0238">DNA-binding</keyword>
<protein>
    <submittedName>
        <fullName evidence="6">Rhodanese-related sulfurtransferase/predicted transcriptional regulator</fullName>
    </submittedName>
</protein>